<evidence type="ECO:0000256" key="4">
    <source>
        <dbReference type="SAM" id="Phobius"/>
    </source>
</evidence>
<dbReference type="PANTHER" id="PTHR24421">
    <property type="entry name" value="NITRATE/NITRITE SENSOR PROTEIN NARX-RELATED"/>
    <property type="match status" value="1"/>
</dbReference>
<dbReference type="SUPFAM" id="SSF55874">
    <property type="entry name" value="ATPase domain of HSP90 chaperone/DNA topoisomerase II/histidine kinase"/>
    <property type="match status" value="1"/>
</dbReference>
<dbReference type="Gene3D" id="1.20.5.1930">
    <property type="match status" value="1"/>
</dbReference>
<dbReference type="InterPro" id="IPR050482">
    <property type="entry name" value="Sensor_HK_TwoCompSys"/>
</dbReference>
<feature type="domain" description="Histidine kinase/HSP90-like ATPase" evidence="5">
    <location>
        <begin position="271"/>
        <end position="355"/>
    </location>
</feature>
<keyword evidence="8" id="KW-1185">Reference proteome</keyword>
<dbReference type="InterPro" id="IPR036890">
    <property type="entry name" value="HATPase_C_sf"/>
</dbReference>
<keyword evidence="4" id="KW-1133">Transmembrane helix</keyword>
<dbReference type="Proteomes" id="UP000198367">
    <property type="component" value="Chromosome"/>
</dbReference>
<dbReference type="RefSeq" id="WP_089066757.1">
    <property type="nucleotide sequence ID" value="NZ_CP022358.1"/>
</dbReference>
<feature type="transmembrane region" description="Helical" evidence="4">
    <location>
        <begin position="104"/>
        <end position="120"/>
    </location>
</feature>
<name>A0A220UHP6_9GAMM</name>
<keyword evidence="3" id="KW-0902">Two-component regulatory system</keyword>
<evidence type="ECO:0000256" key="1">
    <source>
        <dbReference type="ARBA" id="ARBA00022679"/>
    </source>
</evidence>
<keyword evidence="1" id="KW-0808">Transferase</keyword>
<dbReference type="InterPro" id="IPR011712">
    <property type="entry name" value="Sig_transdc_His_kin_sub3_dim/P"/>
</dbReference>
<gene>
    <name evidence="7" type="ORF">CF168_01680</name>
</gene>
<dbReference type="KEGG" id="sbj:CF168_01680"/>
<proteinExistence type="predicted"/>
<sequence>MTQHSVQIEQKIAWVYLINLAFYLIPLFVTPYPSWQIGLILAVLIPFIYSYFWAYRCHTRVAYRPISVMLLLAIAITPINPGSISLFTFASFFIGFFYPLRVSLLSWFGILALLFLLNHFSQFNNLYFPLYGSALVFGVGMLGIAEQKRYQHRLKERQSAQEISTLATMVERERIARDLHDIMGHSLSSIALKAELAEKLLAKQEYQLATTQLQELGQIARESLSQIRHTVSDYKHKGLASCVTQLCHSLRDKGIAVELLGELPKLSARAESQLGLVLTELVNNILRHSSASQCRIQFREQADSLIVDVQDNAPTSPIIEGNGLTGIRERLASLGGHLSYDLEQGYAFSVSLPLQGATD</sequence>
<feature type="transmembrane region" description="Helical" evidence="4">
    <location>
        <begin position="126"/>
        <end position="145"/>
    </location>
</feature>
<dbReference type="InterPro" id="IPR003594">
    <property type="entry name" value="HATPase_dom"/>
</dbReference>
<protein>
    <submittedName>
        <fullName evidence="7">Sensor histidine kinase</fullName>
    </submittedName>
</protein>
<dbReference type="GO" id="GO:0000155">
    <property type="term" value="F:phosphorelay sensor kinase activity"/>
    <property type="evidence" value="ECO:0007669"/>
    <property type="project" value="InterPro"/>
</dbReference>
<evidence type="ECO:0000259" key="6">
    <source>
        <dbReference type="Pfam" id="PF07730"/>
    </source>
</evidence>
<organism evidence="7 8">
    <name type="scientific">Shewanella bicestrii</name>
    <dbReference type="NCBI Taxonomy" id="2018305"/>
    <lineage>
        <taxon>Bacteria</taxon>
        <taxon>Pseudomonadati</taxon>
        <taxon>Pseudomonadota</taxon>
        <taxon>Gammaproteobacteria</taxon>
        <taxon>Alteromonadales</taxon>
        <taxon>Shewanellaceae</taxon>
        <taxon>Shewanella</taxon>
    </lineage>
</organism>
<feature type="domain" description="Signal transduction histidine kinase subgroup 3 dimerisation and phosphoacceptor" evidence="6">
    <location>
        <begin position="171"/>
        <end position="238"/>
    </location>
</feature>
<dbReference type="CDD" id="cd16917">
    <property type="entry name" value="HATPase_UhpB-NarQ-NarX-like"/>
    <property type="match status" value="1"/>
</dbReference>
<reference evidence="7 8" key="1">
    <citation type="submission" date="2017-07" db="EMBL/GenBank/DDBJ databases">
        <title>Phenotypical and genomic characterization of a clinical isolate of Shewanella bicestrii sp. nov. producing an extended-spectrum beta-lactamase and a new oxacillinase variant.</title>
        <authorList>
            <person name="Jousset A.B."/>
            <person name="Bonnin R.A."/>
            <person name="Girlich D."/>
            <person name="Dabos L."/>
            <person name="Potron A."/>
            <person name="Dortet L."/>
            <person name="Glaser P."/>
            <person name="Naas T."/>
        </authorList>
    </citation>
    <scope>NUCLEOTIDE SEQUENCE [LARGE SCALE GENOMIC DNA]</scope>
    <source>
        <strain evidence="7 8">JAB-1</strain>
    </source>
</reference>
<dbReference type="GO" id="GO:0046983">
    <property type="term" value="F:protein dimerization activity"/>
    <property type="evidence" value="ECO:0007669"/>
    <property type="project" value="InterPro"/>
</dbReference>
<evidence type="ECO:0000256" key="3">
    <source>
        <dbReference type="ARBA" id="ARBA00023012"/>
    </source>
</evidence>
<dbReference type="AlphaFoldDB" id="A0A220UHP6"/>
<accession>A0A220UHP6</accession>
<evidence type="ECO:0000259" key="5">
    <source>
        <dbReference type="Pfam" id="PF02518"/>
    </source>
</evidence>
<feature type="transmembrane region" description="Helical" evidence="4">
    <location>
        <begin position="12"/>
        <end position="29"/>
    </location>
</feature>
<evidence type="ECO:0000313" key="8">
    <source>
        <dbReference type="Proteomes" id="UP000198367"/>
    </source>
</evidence>
<keyword evidence="4" id="KW-0472">Membrane</keyword>
<dbReference type="PANTHER" id="PTHR24421:SF63">
    <property type="entry name" value="SENSOR HISTIDINE KINASE DESK"/>
    <property type="match status" value="1"/>
</dbReference>
<dbReference type="Pfam" id="PF07730">
    <property type="entry name" value="HisKA_3"/>
    <property type="match status" value="1"/>
</dbReference>
<evidence type="ECO:0000256" key="2">
    <source>
        <dbReference type="ARBA" id="ARBA00022777"/>
    </source>
</evidence>
<feature type="transmembrane region" description="Helical" evidence="4">
    <location>
        <begin position="35"/>
        <end position="54"/>
    </location>
</feature>
<dbReference type="EMBL" id="CP022358">
    <property type="protein sequence ID" value="ASK67669.1"/>
    <property type="molecule type" value="Genomic_DNA"/>
</dbReference>
<keyword evidence="2 7" id="KW-0418">Kinase</keyword>
<evidence type="ECO:0000313" key="7">
    <source>
        <dbReference type="EMBL" id="ASK67669.1"/>
    </source>
</evidence>
<keyword evidence="4" id="KW-0812">Transmembrane</keyword>
<dbReference type="GO" id="GO:0016020">
    <property type="term" value="C:membrane"/>
    <property type="evidence" value="ECO:0007669"/>
    <property type="project" value="InterPro"/>
</dbReference>
<dbReference type="Gene3D" id="3.30.565.10">
    <property type="entry name" value="Histidine kinase-like ATPase, C-terminal domain"/>
    <property type="match status" value="1"/>
</dbReference>
<dbReference type="Pfam" id="PF02518">
    <property type="entry name" value="HATPase_c"/>
    <property type="match status" value="1"/>
</dbReference>